<keyword evidence="7" id="KW-0614">Plasmid</keyword>
<dbReference type="AlphaFoldDB" id="A0AAU9CV70"/>
<evidence type="ECO:0000256" key="6">
    <source>
        <dbReference type="ARBA" id="ARBA00031723"/>
    </source>
</evidence>
<dbReference type="RefSeq" id="WP_338396122.1">
    <property type="nucleotide sequence ID" value="NZ_AP025322.1"/>
</dbReference>
<evidence type="ECO:0000256" key="2">
    <source>
        <dbReference type="ARBA" id="ARBA00006896"/>
    </source>
</evidence>
<dbReference type="EMBL" id="AP025322">
    <property type="protein sequence ID" value="BDD12950.1"/>
    <property type="molecule type" value="Genomic_DNA"/>
</dbReference>
<keyword evidence="4" id="KW-0694">RNA-binding</keyword>
<protein>
    <recommendedName>
        <fullName evidence="3">CRISPR system Cms protein Csm2</fullName>
    </recommendedName>
    <alternativeName>
        <fullName evidence="6">CRISPR type III A-associated protein Csm2</fullName>
    </alternativeName>
</protein>
<reference evidence="7 8" key="1">
    <citation type="submission" date="2021-12" db="EMBL/GenBank/DDBJ databases">
        <title>Genome sequencing of bacteria with rrn-lacking chromosome and rrn-plasmid.</title>
        <authorList>
            <person name="Anda M."/>
            <person name="Iwasaki W."/>
        </authorList>
    </citation>
    <scope>NUCLEOTIDE SEQUENCE [LARGE SCALE GENOMIC DNA]</scope>
    <source>
        <strain evidence="7 8">DSM 100852</strain>
        <plasmid evidence="7 8">pFA8</plasmid>
    </source>
</reference>
<evidence type="ECO:0000313" key="7">
    <source>
        <dbReference type="EMBL" id="BDD12950.1"/>
    </source>
</evidence>
<sequence>MSHNTNKANGYDRKRGKDIFSADPMAFARRDEKAVKAMGDLEEDVKTRFGKDKKGYITPTQLRNIYDLVKRCGDISELQLLRPKLLYTAARQNKEEGKRIILAIAQAVKSIEGTEGMKAFKTFMEATVAYHKYYFPADKG</sequence>
<dbReference type="KEGG" id="fax:FUAX_53820"/>
<dbReference type="GO" id="GO:0003723">
    <property type="term" value="F:RNA binding"/>
    <property type="evidence" value="ECO:0007669"/>
    <property type="project" value="UniProtKB-KW"/>
</dbReference>
<proteinExistence type="inferred from homology"/>
<evidence type="ECO:0000256" key="3">
    <source>
        <dbReference type="ARBA" id="ARBA00016118"/>
    </source>
</evidence>
<dbReference type="InterPro" id="IPR010149">
    <property type="entry name" value="CRISPR-assoc_prot_Csm2_III-A"/>
</dbReference>
<keyword evidence="5" id="KW-0051">Antiviral defense</keyword>
<accession>A0AAU9CV70</accession>
<gene>
    <name evidence="7" type="ORF">FUAX_53820</name>
</gene>
<comment type="function">
    <text evidence="1">This subunit may be involved in monitoring complementarity of crRNA and target RNA.</text>
</comment>
<dbReference type="GO" id="GO:0051607">
    <property type="term" value="P:defense response to virus"/>
    <property type="evidence" value="ECO:0007669"/>
    <property type="project" value="UniProtKB-KW"/>
</dbReference>
<dbReference type="NCBIfam" id="TIGR01870">
    <property type="entry name" value="cas_TM1810_Csm2"/>
    <property type="match status" value="1"/>
</dbReference>
<evidence type="ECO:0000256" key="5">
    <source>
        <dbReference type="ARBA" id="ARBA00023118"/>
    </source>
</evidence>
<dbReference type="Proteomes" id="UP001348817">
    <property type="component" value="Plasmid pFA8"/>
</dbReference>
<comment type="similarity">
    <text evidence="2">Belongs to the CRISPR-associated Csm2 family.</text>
</comment>
<evidence type="ECO:0000256" key="1">
    <source>
        <dbReference type="ARBA" id="ARBA00003640"/>
    </source>
</evidence>
<evidence type="ECO:0000313" key="8">
    <source>
        <dbReference type="Proteomes" id="UP001348817"/>
    </source>
</evidence>
<keyword evidence="8" id="KW-1185">Reference proteome</keyword>
<organism evidence="7 8">
    <name type="scientific">Fulvitalea axinellae</name>
    <dbReference type="NCBI Taxonomy" id="1182444"/>
    <lineage>
        <taxon>Bacteria</taxon>
        <taxon>Pseudomonadati</taxon>
        <taxon>Bacteroidota</taxon>
        <taxon>Cytophagia</taxon>
        <taxon>Cytophagales</taxon>
        <taxon>Persicobacteraceae</taxon>
        <taxon>Fulvitalea</taxon>
    </lineage>
</organism>
<name>A0AAU9CV70_9BACT</name>
<evidence type="ECO:0000256" key="4">
    <source>
        <dbReference type="ARBA" id="ARBA00022884"/>
    </source>
</evidence>
<geneLocation type="plasmid" evidence="7 8">
    <name>pFA8</name>
</geneLocation>
<dbReference type="Pfam" id="PF03750">
    <property type="entry name" value="Csm2_III-A"/>
    <property type="match status" value="1"/>
</dbReference>